<keyword evidence="2" id="KW-1185">Reference proteome</keyword>
<dbReference type="EMBL" id="JAUTBF010000001">
    <property type="protein sequence ID" value="MDQ1124376.1"/>
    <property type="molecule type" value="Genomic_DNA"/>
</dbReference>
<proteinExistence type="predicted"/>
<protein>
    <submittedName>
        <fullName evidence="1">Uncharacterized protein</fullName>
    </submittedName>
</protein>
<reference evidence="1 2" key="1">
    <citation type="submission" date="2023-07" db="EMBL/GenBank/DDBJ databases">
        <title>Functional and genomic diversity of the sorghum phyllosphere microbiome.</title>
        <authorList>
            <person name="Shade A."/>
        </authorList>
    </citation>
    <scope>NUCLEOTIDE SEQUENCE [LARGE SCALE GENOMIC DNA]</scope>
    <source>
        <strain evidence="1 2">SORGH_AS_1207</strain>
    </source>
</reference>
<evidence type="ECO:0000313" key="1">
    <source>
        <dbReference type="EMBL" id="MDQ1124376.1"/>
    </source>
</evidence>
<dbReference type="Proteomes" id="UP001226691">
    <property type="component" value="Unassembled WGS sequence"/>
</dbReference>
<dbReference type="RefSeq" id="WP_307485397.1">
    <property type="nucleotide sequence ID" value="NZ_JAUTBF010000001.1"/>
</dbReference>
<organism evidence="1 2">
    <name type="scientific">Microbacterium trichothecenolyticum</name>
    <name type="common">Aureobacterium trichothecenolyticum</name>
    <dbReference type="NCBI Taxonomy" id="69370"/>
    <lineage>
        <taxon>Bacteria</taxon>
        <taxon>Bacillati</taxon>
        <taxon>Actinomycetota</taxon>
        <taxon>Actinomycetes</taxon>
        <taxon>Micrococcales</taxon>
        <taxon>Microbacteriaceae</taxon>
        <taxon>Microbacterium</taxon>
    </lineage>
</organism>
<accession>A0ABU0TXK2</accession>
<evidence type="ECO:0000313" key="2">
    <source>
        <dbReference type="Proteomes" id="UP001226691"/>
    </source>
</evidence>
<sequence>MLRTQISLDDHAFFLVQGQDLDTLQRRIEDAVRSGGRFERFIVVGNREMSVLFTPTSRVAFAVETVQEDLRDTGDTDAPFGGFFDE</sequence>
<comment type="caution">
    <text evidence="1">The sequence shown here is derived from an EMBL/GenBank/DDBJ whole genome shotgun (WGS) entry which is preliminary data.</text>
</comment>
<gene>
    <name evidence="1" type="ORF">QE412_002949</name>
</gene>
<name>A0ABU0TXK2_MICTR</name>